<dbReference type="SUPFAM" id="SSF53218">
    <property type="entry name" value="Molybdenum cofactor biosynthesis proteins"/>
    <property type="match status" value="1"/>
</dbReference>
<dbReference type="Gene3D" id="3.90.105.10">
    <property type="entry name" value="Molybdopterin biosynthesis moea protein, domain 2"/>
    <property type="match status" value="1"/>
</dbReference>
<evidence type="ECO:0000256" key="5">
    <source>
        <dbReference type="ARBA" id="ARBA00023150"/>
    </source>
</evidence>
<organism evidence="9 10">
    <name type="scientific">Schaalia radingae</name>
    <dbReference type="NCBI Taxonomy" id="131110"/>
    <lineage>
        <taxon>Bacteria</taxon>
        <taxon>Bacillati</taxon>
        <taxon>Actinomycetota</taxon>
        <taxon>Actinomycetes</taxon>
        <taxon>Actinomycetales</taxon>
        <taxon>Actinomycetaceae</taxon>
        <taxon>Schaalia</taxon>
    </lineage>
</organism>
<evidence type="ECO:0000256" key="2">
    <source>
        <dbReference type="ARBA" id="ARBA00005046"/>
    </source>
</evidence>
<dbReference type="RefSeq" id="WP_058236292.1">
    <property type="nucleotide sequence ID" value="NZ_LT629792.1"/>
</dbReference>
<dbReference type="EMBL" id="LT629792">
    <property type="protein sequence ID" value="SDT88912.1"/>
    <property type="molecule type" value="Genomic_DNA"/>
</dbReference>
<dbReference type="InterPro" id="IPR005111">
    <property type="entry name" value="MoeA_C_domain_IV"/>
</dbReference>
<evidence type="ECO:0000313" key="9">
    <source>
        <dbReference type="EMBL" id="SDT88912.1"/>
    </source>
</evidence>
<dbReference type="InterPro" id="IPR036688">
    <property type="entry name" value="MoeA_C_domain_IV_sf"/>
</dbReference>
<evidence type="ECO:0000256" key="7">
    <source>
        <dbReference type="RuleBase" id="RU365090"/>
    </source>
</evidence>
<dbReference type="CDD" id="cd00887">
    <property type="entry name" value="MoeA"/>
    <property type="match status" value="1"/>
</dbReference>
<dbReference type="InterPro" id="IPR001453">
    <property type="entry name" value="MoaB/Mog_dom"/>
</dbReference>
<dbReference type="Pfam" id="PF03453">
    <property type="entry name" value="MoeA_N"/>
    <property type="match status" value="1"/>
</dbReference>
<dbReference type="InterPro" id="IPR036425">
    <property type="entry name" value="MoaB/Mog-like_dom_sf"/>
</dbReference>
<dbReference type="EC" id="2.10.1.1" evidence="7"/>
<dbReference type="PANTHER" id="PTHR10192:SF5">
    <property type="entry name" value="GEPHYRIN"/>
    <property type="match status" value="1"/>
</dbReference>
<dbReference type="Gene3D" id="2.170.190.11">
    <property type="entry name" value="Molybdopterin biosynthesis moea protein, domain 3"/>
    <property type="match status" value="1"/>
</dbReference>
<keyword evidence="7" id="KW-0808">Transferase</keyword>
<reference evidence="9 10" key="1">
    <citation type="submission" date="2016-10" db="EMBL/GenBank/DDBJ databases">
        <authorList>
            <person name="Varghese N."/>
            <person name="Submissions S."/>
        </authorList>
    </citation>
    <scope>NUCLEOTIDE SEQUENCE [LARGE SCALE GENOMIC DNA]</scope>
    <source>
        <strain evidence="9 10">DSM 9169</strain>
    </source>
</reference>
<dbReference type="NCBIfam" id="TIGR00177">
    <property type="entry name" value="molyb_syn"/>
    <property type="match status" value="1"/>
</dbReference>
<dbReference type="Proteomes" id="UP000198976">
    <property type="component" value="Chromosome I"/>
</dbReference>
<dbReference type="InterPro" id="IPR036135">
    <property type="entry name" value="MoeA_linker/N_sf"/>
</dbReference>
<dbReference type="InterPro" id="IPR038987">
    <property type="entry name" value="MoeA-like"/>
</dbReference>
<dbReference type="PANTHER" id="PTHR10192">
    <property type="entry name" value="MOLYBDOPTERIN BIOSYNTHESIS PROTEIN"/>
    <property type="match status" value="1"/>
</dbReference>
<comment type="similarity">
    <text evidence="3 7">Belongs to the MoeA family.</text>
</comment>
<dbReference type="NCBIfam" id="NF045515">
    <property type="entry name" value="Glp_gephyrin"/>
    <property type="match status" value="1"/>
</dbReference>
<evidence type="ECO:0000313" key="10">
    <source>
        <dbReference type="Proteomes" id="UP000198976"/>
    </source>
</evidence>
<dbReference type="SUPFAM" id="SSF63867">
    <property type="entry name" value="MoeA C-terminal domain-like"/>
    <property type="match status" value="1"/>
</dbReference>
<dbReference type="Pfam" id="PF03454">
    <property type="entry name" value="MoeA_C"/>
    <property type="match status" value="1"/>
</dbReference>
<keyword evidence="7" id="KW-0479">Metal-binding</keyword>
<keyword evidence="4 7" id="KW-0500">Molybdenum</keyword>
<evidence type="ECO:0000256" key="4">
    <source>
        <dbReference type="ARBA" id="ARBA00022505"/>
    </source>
</evidence>
<gene>
    <name evidence="9" type="ORF">SAMN04489714_0594</name>
</gene>
<accession>A0ABY0V629</accession>
<comment type="cofactor">
    <cofactor evidence="7">
        <name>Mg(2+)</name>
        <dbReference type="ChEBI" id="CHEBI:18420"/>
    </cofactor>
</comment>
<sequence>MKDVADHYRDVVALGEPLPESTVPIDEALGRVLVEDIRARFAVPPFTNSAMDGFAVRADEVREGHALRVSDDIPAGRTDIPVLPACCAIRIMTGAPMPEGADAVIPVENTQDAGANMAPDPPARIVPTATVPAGANVRRRGEDINEGDLLYPSGTHLTAAHLSALVSVGYGQVAVRSQVRVGVITTGEELREAGADLALGQIPDSNSILLAGMVREAGAVPLVRAFHADTVEDFMRDLQDILDQVDLLITAGGVSAGAFDVVKAALRAYGVEFVKVGMQPGKPQGCGVLEPAGHSARRIPILCLPGNPVSVFVSWHLFAVPLMRALAGEPPVDFDALFTTVRAGTGWSRKPGRVQFLPVTARERKVTIGECNRDERGTVAPDGVLIYPSSHGGSKSHFVASLAGAAALARVPAERAKVEAGDLVDVMWLGRAR</sequence>
<dbReference type="Gene3D" id="3.40.980.10">
    <property type="entry name" value="MoaB/Mog-like domain"/>
    <property type="match status" value="1"/>
</dbReference>
<dbReference type="InterPro" id="IPR005110">
    <property type="entry name" value="MoeA_linker/N"/>
</dbReference>
<feature type="domain" description="MoaB/Mog" evidence="8">
    <location>
        <begin position="182"/>
        <end position="325"/>
    </location>
</feature>
<comment type="catalytic activity">
    <reaction evidence="6">
        <text>adenylyl-molybdopterin + molybdate = Mo-molybdopterin + AMP + H(+)</text>
        <dbReference type="Rhea" id="RHEA:35047"/>
        <dbReference type="ChEBI" id="CHEBI:15378"/>
        <dbReference type="ChEBI" id="CHEBI:36264"/>
        <dbReference type="ChEBI" id="CHEBI:62727"/>
        <dbReference type="ChEBI" id="CHEBI:71302"/>
        <dbReference type="ChEBI" id="CHEBI:456215"/>
        <dbReference type="EC" id="2.10.1.1"/>
    </reaction>
</comment>
<keyword evidence="5 7" id="KW-0501">Molybdenum cofactor biosynthesis</keyword>
<proteinExistence type="inferred from homology"/>
<protein>
    <recommendedName>
        <fullName evidence="7">Molybdopterin molybdenumtransferase</fullName>
        <ecNumber evidence="7">2.10.1.1</ecNumber>
    </recommendedName>
</protein>
<dbReference type="SMART" id="SM00852">
    <property type="entry name" value="MoCF_biosynth"/>
    <property type="match status" value="1"/>
</dbReference>
<dbReference type="Gene3D" id="2.40.340.10">
    <property type="entry name" value="MoeA, C-terminal, domain IV"/>
    <property type="match status" value="1"/>
</dbReference>
<name>A0ABY0V629_9ACTO</name>
<dbReference type="Pfam" id="PF00994">
    <property type="entry name" value="MoCF_biosynth"/>
    <property type="match status" value="1"/>
</dbReference>
<keyword evidence="7" id="KW-0460">Magnesium</keyword>
<comment type="pathway">
    <text evidence="2 7">Cofactor biosynthesis; molybdopterin biosynthesis.</text>
</comment>
<evidence type="ECO:0000259" key="8">
    <source>
        <dbReference type="SMART" id="SM00852"/>
    </source>
</evidence>
<keyword evidence="10" id="KW-1185">Reference proteome</keyword>
<evidence type="ECO:0000256" key="1">
    <source>
        <dbReference type="ARBA" id="ARBA00002901"/>
    </source>
</evidence>
<comment type="function">
    <text evidence="1 7">Catalyzes the insertion of molybdate into adenylated molybdopterin with the concomitant release of AMP.</text>
</comment>
<evidence type="ECO:0000256" key="3">
    <source>
        <dbReference type="ARBA" id="ARBA00010763"/>
    </source>
</evidence>
<dbReference type="SUPFAM" id="SSF63882">
    <property type="entry name" value="MoeA N-terminal region -like"/>
    <property type="match status" value="1"/>
</dbReference>
<evidence type="ECO:0000256" key="6">
    <source>
        <dbReference type="ARBA" id="ARBA00047317"/>
    </source>
</evidence>